<keyword evidence="1" id="KW-0444">Lipid biosynthesis</keyword>
<keyword evidence="4" id="KW-1185">Reference proteome</keyword>
<comment type="catalytic activity">
    <reaction evidence="1">
        <text>a long-chain fatty acyl-CoA + 2 NADPH + 2 H(+) = a long-chain primary fatty alcohol + 2 NADP(+) + CoA</text>
        <dbReference type="Rhea" id="RHEA:52716"/>
        <dbReference type="ChEBI" id="CHEBI:15378"/>
        <dbReference type="ChEBI" id="CHEBI:57287"/>
        <dbReference type="ChEBI" id="CHEBI:57783"/>
        <dbReference type="ChEBI" id="CHEBI:58349"/>
        <dbReference type="ChEBI" id="CHEBI:77396"/>
        <dbReference type="ChEBI" id="CHEBI:83139"/>
        <dbReference type="EC" id="1.2.1.84"/>
    </reaction>
</comment>
<dbReference type="EC" id="1.2.1.84" evidence="1"/>
<feature type="domain" description="Thioester reductase (TE)" evidence="2">
    <location>
        <begin position="60"/>
        <end position="253"/>
    </location>
</feature>
<dbReference type="PANTHER" id="PTHR11011">
    <property type="entry name" value="MALE STERILITY PROTEIN 2-RELATED"/>
    <property type="match status" value="1"/>
</dbReference>
<gene>
    <name evidence="3" type="ORF">GIB67_012914</name>
</gene>
<reference evidence="3 4" key="1">
    <citation type="journal article" date="2020" name="IScience">
        <title>Genome Sequencing of the Endangered Kingdonia uniflora (Circaeasteraceae, Ranunculales) Reveals Potential Mechanisms of Evolutionary Specialization.</title>
        <authorList>
            <person name="Sun Y."/>
            <person name="Deng T."/>
            <person name="Zhang A."/>
            <person name="Moore M.J."/>
            <person name="Landis J.B."/>
            <person name="Lin N."/>
            <person name="Zhang H."/>
            <person name="Zhang X."/>
            <person name="Huang J."/>
            <person name="Zhang X."/>
            <person name="Sun H."/>
            <person name="Wang H."/>
        </authorList>
    </citation>
    <scope>NUCLEOTIDE SEQUENCE [LARGE SCALE GENOMIC DNA]</scope>
    <source>
        <strain evidence="3">TB1705</strain>
        <tissue evidence="3">Leaf</tissue>
    </source>
</reference>
<organism evidence="3 4">
    <name type="scientific">Kingdonia uniflora</name>
    <dbReference type="NCBI Taxonomy" id="39325"/>
    <lineage>
        <taxon>Eukaryota</taxon>
        <taxon>Viridiplantae</taxon>
        <taxon>Streptophyta</taxon>
        <taxon>Embryophyta</taxon>
        <taxon>Tracheophyta</taxon>
        <taxon>Spermatophyta</taxon>
        <taxon>Magnoliopsida</taxon>
        <taxon>Ranunculales</taxon>
        <taxon>Circaeasteraceae</taxon>
        <taxon>Kingdonia</taxon>
    </lineage>
</organism>
<dbReference type="AlphaFoldDB" id="A0A7J7NFS8"/>
<comment type="similarity">
    <text evidence="1">Belongs to the fatty acyl-CoA reductase family.</text>
</comment>
<proteinExistence type="inferred from homology"/>
<dbReference type="OrthoDB" id="429813at2759"/>
<protein>
    <recommendedName>
        <fullName evidence="1">Fatty acyl-CoA reductase</fullName>
        <ecNumber evidence="1">1.2.1.84</ecNumber>
    </recommendedName>
</protein>
<keyword evidence="1" id="KW-0560">Oxidoreductase</keyword>
<evidence type="ECO:0000313" key="3">
    <source>
        <dbReference type="EMBL" id="KAF6166017.1"/>
    </source>
</evidence>
<sequence length="375" mass="42800">MGHFHIIQGIGKSAYELDFPRDMRRFHVVNFLLKKYLSSARFEDTLSSFTSYRLQRSYNDFIMRYDVALGTNTMGAKNVLHFAKKCLKLQNLVHVSTAYVCGEKSGLVLEKAFEMGETLNGTLDLDIEHERKVVRETLDDLRAQGVTKEFQRTAMKELGLQRARHYGWPNTYAFTKAMGEMLIGLLREDLPVTILCPSIVTSTIREPFPGWTEGISHIDSYHIGYGKGKIPCFIVDPALVIDLIPGDMAANAMVVASVLHANQPSQYICHVSTSFRKPLKTLKVKDYGYEYFSRNSWINEHGKPVKVTRPVILPSMESFCMYISIRYLPILKVLQLLNAVLCQYLQGLYKDLNGKIKLVLRLGELYEPYIFFKGV</sequence>
<dbReference type="InterPro" id="IPR036291">
    <property type="entry name" value="NAD(P)-bd_dom_sf"/>
</dbReference>
<evidence type="ECO:0000256" key="1">
    <source>
        <dbReference type="RuleBase" id="RU363097"/>
    </source>
</evidence>
<comment type="caution">
    <text evidence="3">The sequence shown here is derived from an EMBL/GenBank/DDBJ whole genome shotgun (WGS) entry which is preliminary data.</text>
</comment>
<dbReference type="GO" id="GO:0035336">
    <property type="term" value="P:long-chain fatty-acyl-CoA metabolic process"/>
    <property type="evidence" value="ECO:0007669"/>
    <property type="project" value="TreeGrafter"/>
</dbReference>
<dbReference type="InterPro" id="IPR013120">
    <property type="entry name" value="FAR_NAD-bd"/>
</dbReference>
<dbReference type="Proteomes" id="UP000541444">
    <property type="component" value="Unassembled WGS sequence"/>
</dbReference>
<evidence type="ECO:0000259" key="2">
    <source>
        <dbReference type="Pfam" id="PF07993"/>
    </source>
</evidence>
<dbReference type="Pfam" id="PF07993">
    <property type="entry name" value="NAD_binding_4"/>
    <property type="match status" value="1"/>
</dbReference>
<dbReference type="GO" id="GO:0080019">
    <property type="term" value="F:alcohol-forming very long-chain fatty acyl-CoA reductase activity"/>
    <property type="evidence" value="ECO:0007669"/>
    <property type="project" value="InterPro"/>
</dbReference>
<dbReference type="PANTHER" id="PTHR11011:SF99">
    <property type="entry name" value="FATTY ACYL-COA REDUCTASE 3"/>
    <property type="match status" value="1"/>
</dbReference>
<dbReference type="Gene3D" id="3.40.50.720">
    <property type="entry name" value="NAD(P)-binding Rossmann-like Domain"/>
    <property type="match status" value="1"/>
</dbReference>
<name>A0A7J7NFS8_9MAGN</name>
<dbReference type="EMBL" id="JACGCM010000816">
    <property type="protein sequence ID" value="KAF6166017.1"/>
    <property type="molecule type" value="Genomic_DNA"/>
</dbReference>
<keyword evidence="1" id="KW-0521">NADP</keyword>
<accession>A0A7J7NFS8</accession>
<keyword evidence="1" id="KW-0443">Lipid metabolism</keyword>
<evidence type="ECO:0000313" key="4">
    <source>
        <dbReference type="Proteomes" id="UP000541444"/>
    </source>
</evidence>
<dbReference type="GO" id="GO:0102965">
    <property type="term" value="F:alcohol-forming long-chain fatty acyl-CoA reductase activity"/>
    <property type="evidence" value="ECO:0007669"/>
    <property type="project" value="UniProtKB-EC"/>
</dbReference>
<comment type="function">
    <text evidence="1">Catalyzes the reduction of fatty acyl-CoA to fatty alcohols.</text>
</comment>
<dbReference type="SUPFAM" id="SSF51735">
    <property type="entry name" value="NAD(P)-binding Rossmann-fold domains"/>
    <property type="match status" value="1"/>
</dbReference>
<dbReference type="GO" id="GO:0010345">
    <property type="term" value="P:suberin biosynthetic process"/>
    <property type="evidence" value="ECO:0007669"/>
    <property type="project" value="TreeGrafter"/>
</dbReference>
<dbReference type="InterPro" id="IPR026055">
    <property type="entry name" value="FAR"/>
</dbReference>